<organism evidence="2 3">
    <name type="scientific">Zymoseptoria tritici (strain CBS 115943 / IPO323)</name>
    <name type="common">Speckled leaf blotch fungus</name>
    <name type="synonym">Septoria tritici</name>
    <dbReference type="NCBI Taxonomy" id="336722"/>
    <lineage>
        <taxon>Eukaryota</taxon>
        <taxon>Fungi</taxon>
        <taxon>Dikarya</taxon>
        <taxon>Ascomycota</taxon>
        <taxon>Pezizomycotina</taxon>
        <taxon>Dothideomycetes</taxon>
        <taxon>Dothideomycetidae</taxon>
        <taxon>Mycosphaerellales</taxon>
        <taxon>Mycosphaerellaceae</taxon>
        <taxon>Zymoseptoria</taxon>
    </lineage>
</organism>
<dbReference type="GeneID" id="13397775"/>
<dbReference type="HOGENOM" id="CLU_2123018_0_0_1"/>
<dbReference type="InParanoid" id="F9XGM2"/>
<keyword evidence="1" id="KW-0812">Transmembrane</keyword>
<keyword evidence="1" id="KW-0472">Membrane</keyword>
<gene>
    <name evidence="2" type="ORF">MYCGRDRAFT_100838</name>
</gene>
<evidence type="ECO:0000256" key="1">
    <source>
        <dbReference type="SAM" id="Phobius"/>
    </source>
</evidence>
<dbReference type="EMBL" id="CM001202">
    <property type="protein sequence ID" value="EGP85787.1"/>
    <property type="molecule type" value="Genomic_DNA"/>
</dbReference>
<evidence type="ECO:0000313" key="2">
    <source>
        <dbReference type="EMBL" id="EGP85787.1"/>
    </source>
</evidence>
<name>F9XGM2_ZYMTI</name>
<keyword evidence="1" id="KW-1133">Transmembrane helix</keyword>
<sequence length="114" mass="12540">MSSDLPRSRAMLLHHLLRCSLARALILGLIPAVVIIMLIVMVFVSLLSILPFVFGIHVRITNDRPAAPLSFTLSDSILLLIDSLPAPKLRSICLGHDLPSRHLSQFPLHSASFL</sequence>
<feature type="transmembrane region" description="Helical" evidence="1">
    <location>
        <begin position="21"/>
        <end position="54"/>
    </location>
</feature>
<dbReference type="Proteomes" id="UP000008062">
    <property type="component" value="Chromosome 7"/>
</dbReference>
<accession>F9XGM2</accession>
<dbReference type="AlphaFoldDB" id="F9XGM2"/>
<dbReference type="RefSeq" id="XP_003850811.1">
    <property type="nucleotide sequence ID" value="XM_003850763.1"/>
</dbReference>
<keyword evidence="3" id="KW-1185">Reference proteome</keyword>
<reference evidence="2 3" key="1">
    <citation type="journal article" date="2011" name="PLoS Genet.">
        <title>Finished genome of the fungal wheat pathogen Mycosphaerella graminicola reveals dispensome structure, chromosome plasticity, and stealth pathogenesis.</title>
        <authorList>
            <person name="Goodwin S.B."/>
            <person name="Ben M'barek S."/>
            <person name="Dhillon B."/>
            <person name="Wittenberg A.H.J."/>
            <person name="Crane C.F."/>
            <person name="Hane J.K."/>
            <person name="Foster A.J."/>
            <person name="Van der Lee T.A.J."/>
            <person name="Grimwood J."/>
            <person name="Aerts A."/>
            <person name="Antoniw J."/>
            <person name="Bailey A."/>
            <person name="Bluhm B."/>
            <person name="Bowler J."/>
            <person name="Bristow J."/>
            <person name="van der Burgt A."/>
            <person name="Canto-Canche B."/>
            <person name="Churchill A.C.L."/>
            <person name="Conde-Ferraez L."/>
            <person name="Cools H.J."/>
            <person name="Coutinho P.M."/>
            <person name="Csukai M."/>
            <person name="Dehal P."/>
            <person name="De Wit P."/>
            <person name="Donzelli B."/>
            <person name="van de Geest H.C."/>
            <person name="van Ham R.C.H.J."/>
            <person name="Hammond-Kosack K.E."/>
            <person name="Henrissat B."/>
            <person name="Kilian A."/>
            <person name="Kobayashi A.K."/>
            <person name="Koopmann E."/>
            <person name="Kourmpetis Y."/>
            <person name="Kuzniar A."/>
            <person name="Lindquist E."/>
            <person name="Lombard V."/>
            <person name="Maliepaard C."/>
            <person name="Martins N."/>
            <person name="Mehrabi R."/>
            <person name="Nap J.P.H."/>
            <person name="Ponomarenko A."/>
            <person name="Rudd J.J."/>
            <person name="Salamov A."/>
            <person name="Schmutz J."/>
            <person name="Schouten H.J."/>
            <person name="Shapiro H."/>
            <person name="Stergiopoulos I."/>
            <person name="Torriani S.F.F."/>
            <person name="Tu H."/>
            <person name="de Vries R.P."/>
            <person name="Waalwijk C."/>
            <person name="Ware S.B."/>
            <person name="Wiebenga A."/>
            <person name="Zwiers L.-H."/>
            <person name="Oliver R.P."/>
            <person name="Grigoriev I.V."/>
            <person name="Kema G.H.J."/>
        </authorList>
    </citation>
    <scope>NUCLEOTIDE SEQUENCE [LARGE SCALE GENOMIC DNA]</scope>
    <source>
        <strain evidence="3">CBS 115943 / IPO323</strain>
    </source>
</reference>
<dbReference type="KEGG" id="ztr:MYCGRDRAFT_100838"/>
<proteinExistence type="predicted"/>
<evidence type="ECO:0000313" key="3">
    <source>
        <dbReference type="Proteomes" id="UP000008062"/>
    </source>
</evidence>
<protein>
    <submittedName>
        <fullName evidence="2">Uncharacterized protein</fullName>
    </submittedName>
</protein>